<feature type="compositionally biased region" description="Low complexity" evidence="1">
    <location>
        <begin position="168"/>
        <end position="181"/>
    </location>
</feature>
<dbReference type="EMBL" id="CP014500">
    <property type="protein sequence ID" value="ANB11441.1"/>
    <property type="molecule type" value="Genomic_DNA"/>
</dbReference>
<feature type="region of interest" description="Disordered" evidence="1">
    <location>
        <begin position="218"/>
        <end position="251"/>
    </location>
</feature>
<proteinExistence type="predicted"/>
<keyword evidence="3" id="KW-1185">Reference proteome</keyword>
<feature type="compositionally biased region" description="Polar residues" evidence="1">
    <location>
        <begin position="108"/>
        <end position="117"/>
    </location>
</feature>
<organism evidence="2 3">
    <name type="scientific">Sugiyamaella lignohabitans</name>
    <dbReference type="NCBI Taxonomy" id="796027"/>
    <lineage>
        <taxon>Eukaryota</taxon>
        <taxon>Fungi</taxon>
        <taxon>Dikarya</taxon>
        <taxon>Ascomycota</taxon>
        <taxon>Saccharomycotina</taxon>
        <taxon>Dipodascomycetes</taxon>
        <taxon>Dipodascales</taxon>
        <taxon>Trichomonascaceae</taxon>
        <taxon>Sugiyamaella</taxon>
    </lineage>
</organism>
<dbReference type="AlphaFoldDB" id="A0A161HFR3"/>
<evidence type="ECO:0000313" key="3">
    <source>
        <dbReference type="Proteomes" id="UP000189580"/>
    </source>
</evidence>
<dbReference type="KEGG" id="slb:AWJ20_4251"/>
<sequence length="361" mass="40739">MLSNKLGRKSVSSSNEPSHNPTPTIKIKQELIQEPNTRHIERQSYMVKLYVPKIFTSKSTRRRHIVYSDDDEDEDYQDKEYKDEEYQDKEDVDMDHCDDSELKLPGSKSASRGGSNSNLQTMARLETRHESKDSVSSLSSVISSIPSSFSDSEGIPLLLRHTNLMAQNPDSRSCSSSRNSLPNPPPSAGYADAHTTSLQLSITPSYDSSVTKGRYKITAQNSKGSNPLPSPPLPLPSRHPPGPPPNKLQQPTTVEEIIKDPLTTKQLKLYEKFLKSESLHRNNQIRNGMTKKFPLGSRIFFGHPRTVSKQQVWQLFYRNGRIFEIFHDLDHSLIQYSTRGDGDRAILQVGDLTFRGEPIGM</sequence>
<reference evidence="2 3" key="1">
    <citation type="submission" date="2016-02" db="EMBL/GenBank/DDBJ databases">
        <title>Complete genome sequence and transcriptome regulation of the pentose utilising yeast Sugiyamaella lignohabitans.</title>
        <authorList>
            <person name="Bellasio M."/>
            <person name="Peymann A."/>
            <person name="Valli M."/>
            <person name="Sipitzky M."/>
            <person name="Graf A."/>
            <person name="Sauer M."/>
            <person name="Marx H."/>
            <person name="Mattanovich D."/>
        </authorList>
    </citation>
    <scope>NUCLEOTIDE SEQUENCE [LARGE SCALE GENOMIC DNA]</scope>
    <source>
        <strain evidence="2 3">CBS 10342</strain>
    </source>
</reference>
<evidence type="ECO:0000313" key="2">
    <source>
        <dbReference type="EMBL" id="ANB11441.1"/>
    </source>
</evidence>
<gene>
    <name evidence="2" type="ORF">AWJ20_4251</name>
</gene>
<feature type="region of interest" description="Disordered" evidence="1">
    <location>
        <begin position="66"/>
        <end position="117"/>
    </location>
</feature>
<feature type="compositionally biased region" description="Acidic residues" evidence="1">
    <location>
        <begin position="68"/>
        <end position="77"/>
    </location>
</feature>
<feature type="region of interest" description="Disordered" evidence="1">
    <location>
        <begin position="1"/>
        <end position="26"/>
    </location>
</feature>
<dbReference type="RefSeq" id="XP_018733918.1">
    <property type="nucleotide sequence ID" value="XM_018881316.1"/>
</dbReference>
<feature type="compositionally biased region" description="Polar residues" evidence="1">
    <location>
        <begin position="10"/>
        <end position="23"/>
    </location>
</feature>
<feature type="compositionally biased region" description="Pro residues" evidence="1">
    <location>
        <begin position="228"/>
        <end position="246"/>
    </location>
</feature>
<feature type="region of interest" description="Disordered" evidence="1">
    <location>
        <begin position="168"/>
        <end position="192"/>
    </location>
</feature>
<dbReference type="OrthoDB" id="10044938at2759"/>
<evidence type="ECO:0000256" key="1">
    <source>
        <dbReference type="SAM" id="MobiDB-lite"/>
    </source>
</evidence>
<dbReference type="Proteomes" id="UP000189580">
    <property type="component" value="Chromosome c"/>
</dbReference>
<accession>A0A161HFR3</accession>
<dbReference type="GeneID" id="30036363"/>
<protein>
    <submittedName>
        <fullName evidence="2">Uncharacterized protein</fullName>
    </submittedName>
</protein>
<name>A0A161HFR3_9ASCO</name>